<dbReference type="STRING" id="84035.SAMN05660742_11416"/>
<gene>
    <name evidence="7" type="primary">mtlD</name>
    <name evidence="10" type="ORF">SAMN05660742_11416</name>
</gene>
<dbReference type="EMBL" id="FNZK01000014">
    <property type="protein sequence ID" value="SEJ69636.1"/>
    <property type="molecule type" value="Genomic_DNA"/>
</dbReference>
<dbReference type="HAMAP" id="MF_00196">
    <property type="entry name" value="Mannitol_dehydrog"/>
    <property type="match status" value="1"/>
</dbReference>
<dbReference type="InterPro" id="IPR013328">
    <property type="entry name" value="6PGD_dom2"/>
</dbReference>
<dbReference type="InterPro" id="IPR008927">
    <property type="entry name" value="6-PGluconate_DH-like_C_sf"/>
</dbReference>
<dbReference type="Proteomes" id="UP000199662">
    <property type="component" value="Unassembled WGS sequence"/>
</dbReference>
<feature type="binding site" evidence="7">
    <location>
        <begin position="3"/>
        <end position="14"/>
    </location>
    <ligand>
        <name>NAD(+)</name>
        <dbReference type="ChEBI" id="CHEBI:57540"/>
    </ligand>
</feature>
<evidence type="ECO:0000313" key="10">
    <source>
        <dbReference type="EMBL" id="SEJ69636.1"/>
    </source>
</evidence>
<dbReference type="EC" id="1.1.1.17" evidence="2 7"/>
<dbReference type="SUPFAM" id="SSF51735">
    <property type="entry name" value="NAD(P)-binding Rossmann-fold domains"/>
    <property type="match status" value="1"/>
</dbReference>
<proteinExistence type="inferred from homology"/>
<sequence>MKAVHFGAGNIGRGFIGELLHDSGFEITFVEVGQEIVDRINATHTYDLYIINRNYEKKTIDKVKAYSPITQEKEIIAAIVEADIITTSVWADNLPKIANTMARGLKARLAAGKSRVNIMACENAFFATNILKKALLNCTEGMTEDEMTKIGGFANVSVDRIALHSIKDGVSVPEIDEAFELVIEKNKLVDPSAEPIKGADYADNLDMYLERKLYMVNSGHAASAYLGQLYGCATVQEALANPVILEEAVGTMKEAAKVLVKKFGFKEADLQYFIDKNIKRFTFPALKDEVLRVGRAPIRKLAEQDRLVGPAKQAEAYGYEYKHLAKAIAAAFLFVNLDDDQAIEVQDFVKQNGIEKAITHYTNIQADTELFKVILSNYNNLLHVKK</sequence>
<evidence type="ECO:0000256" key="3">
    <source>
        <dbReference type="ARBA" id="ARBA00016219"/>
    </source>
</evidence>
<evidence type="ECO:0000256" key="2">
    <source>
        <dbReference type="ARBA" id="ARBA00012939"/>
    </source>
</evidence>
<reference evidence="10 11" key="1">
    <citation type="submission" date="2016-10" db="EMBL/GenBank/DDBJ databases">
        <authorList>
            <person name="de Groot N.N."/>
        </authorList>
    </citation>
    <scope>NUCLEOTIDE SEQUENCE [LARGE SCALE GENOMIC DNA]</scope>
    <source>
        <strain evidence="10 11">DSM 2179</strain>
    </source>
</reference>
<keyword evidence="5 7" id="KW-0520">NAD</keyword>
<evidence type="ECO:0000256" key="1">
    <source>
        <dbReference type="ARBA" id="ARBA00006541"/>
    </source>
</evidence>
<dbReference type="Gene3D" id="3.40.50.720">
    <property type="entry name" value="NAD(P)-binding Rossmann-like Domain"/>
    <property type="match status" value="1"/>
</dbReference>
<organism evidence="10 11">
    <name type="scientific">Propionispira arboris</name>
    <dbReference type="NCBI Taxonomy" id="84035"/>
    <lineage>
        <taxon>Bacteria</taxon>
        <taxon>Bacillati</taxon>
        <taxon>Bacillota</taxon>
        <taxon>Negativicutes</taxon>
        <taxon>Selenomonadales</taxon>
        <taxon>Selenomonadaceae</taxon>
        <taxon>Propionispira</taxon>
    </lineage>
</organism>
<evidence type="ECO:0000256" key="5">
    <source>
        <dbReference type="ARBA" id="ARBA00023027"/>
    </source>
</evidence>
<dbReference type="Pfam" id="PF01232">
    <property type="entry name" value="Mannitol_dh"/>
    <property type="match status" value="1"/>
</dbReference>
<evidence type="ECO:0000259" key="8">
    <source>
        <dbReference type="Pfam" id="PF01232"/>
    </source>
</evidence>
<dbReference type="GO" id="GO:0019592">
    <property type="term" value="P:mannitol catabolic process"/>
    <property type="evidence" value="ECO:0007669"/>
    <property type="project" value="TreeGrafter"/>
</dbReference>
<comment type="catalytic activity">
    <reaction evidence="6 7">
        <text>D-mannitol 1-phosphate + NAD(+) = beta-D-fructose 6-phosphate + NADH + H(+)</text>
        <dbReference type="Rhea" id="RHEA:19661"/>
        <dbReference type="ChEBI" id="CHEBI:15378"/>
        <dbReference type="ChEBI" id="CHEBI:57540"/>
        <dbReference type="ChEBI" id="CHEBI:57634"/>
        <dbReference type="ChEBI" id="CHEBI:57945"/>
        <dbReference type="ChEBI" id="CHEBI:61381"/>
        <dbReference type="EC" id="1.1.1.17"/>
    </reaction>
</comment>
<evidence type="ECO:0000313" key="11">
    <source>
        <dbReference type="Proteomes" id="UP000199662"/>
    </source>
</evidence>
<keyword evidence="11" id="KW-1185">Reference proteome</keyword>
<dbReference type="Pfam" id="PF08125">
    <property type="entry name" value="Mannitol_dh_C"/>
    <property type="match status" value="1"/>
</dbReference>
<dbReference type="PANTHER" id="PTHR30524">
    <property type="entry name" value="MANNITOL-1-PHOSPHATE 5-DEHYDROGENASE"/>
    <property type="match status" value="1"/>
</dbReference>
<keyword evidence="4 7" id="KW-0560">Oxidoreductase</keyword>
<dbReference type="InterPro" id="IPR013131">
    <property type="entry name" value="Mannitol_DH_N"/>
</dbReference>
<dbReference type="GO" id="GO:0005829">
    <property type="term" value="C:cytosol"/>
    <property type="evidence" value="ECO:0007669"/>
    <property type="project" value="TreeGrafter"/>
</dbReference>
<dbReference type="SUPFAM" id="SSF48179">
    <property type="entry name" value="6-phosphogluconate dehydrogenase C-terminal domain-like"/>
    <property type="match status" value="1"/>
</dbReference>
<dbReference type="GO" id="GO:0008926">
    <property type="term" value="F:mannitol-1-phosphate 5-dehydrogenase activity"/>
    <property type="evidence" value="ECO:0007669"/>
    <property type="project" value="UniProtKB-UniRule"/>
</dbReference>
<dbReference type="InterPro" id="IPR036291">
    <property type="entry name" value="NAD(P)-bd_dom_sf"/>
</dbReference>
<comment type="similarity">
    <text evidence="1 7">Belongs to the mannitol dehydrogenase family.</text>
</comment>
<dbReference type="PANTHER" id="PTHR30524:SF0">
    <property type="entry name" value="ALTRONATE OXIDOREDUCTASE-RELATED"/>
    <property type="match status" value="1"/>
</dbReference>
<feature type="domain" description="Mannitol dehydrogenase C-terminal" evidence="9">
    <location>
        <begin position="204"/>
        <end position="364"/>
    </location>
</feature>
<dbReference type="InterPro" id="IPR013118">
    <property type="entry name" value="Mannitol_DH_C"/>
</dbReference>
<name>A0A1H7AXJ8_9FIRM</name>
<feature type="domain" description="Mannitol dehydrogenase N-terminal" evidence="8">
    <location>
        <begin position="1"/>
        <end position="190"/>
    </location>
</feature>
<dbReference type="Gene3D" id="1.10.1040.10">
    <property type="entry name" value="N-(1-d-carboxylethyl)-l-norvaline Dehydrogenase, domain 2"/>
    <property type="match status" value="1"/>
</dbReference>
<dbReference type="AlphaFoldDB" id="A0A1H7AXJ8"/>
<evidence type="ECO:0000256" key="6">
    <source>
        <dbReference type="ARBA" id="ARBA00048615"/>
    </source>
</evidence>
<dbReference type="InterPro" id="IPR023028">
    <property type="entry name" value="Mannitol_1_phos_5_DH"/>
</dbReference>
<evidence type="ECO:0000256" key="4">
    <source>
        <dbReference type="ARBA" id="ARBA00023002"/>
    </source>
</evidence>
<evidence type="ECO:0000259" key="9">
    <source>
        <dbReference type="Pfam" id="PF08125"/>
    </source>
</evidence>
<protein>
    <recommendedName>
        <fullName evidence="3 7">Mannitol-1-phosphate 5-dehydrogenase</fullName>
        <ecNumber evidence="2 7">1.1.1.17</ecNumber>
    </recommendedName>
</protein>
<evidence type="ECO:0000256" key="7">
    <source>
        <dbReference type="HAMAP-Rule" id="MF_00196"/>
    </source>
</evidence>
<dbReference type="RefSeq" id="WP_091832739.1">
    <property type="nucleotide sequence ID" value="NZ_FNZK01000014.1"/>
</dbReference>
<accession>A0A1H7AXJ8</accession>